<sequence length="80" mass="9015">MSRVAPHPTWARSDTLFSHCPCAVPCHSMLALDWNSGGSVSPEKSWDKERAWEWVPHAPLNPSSSEELDTHQSTICWVNE</sequence>
<dbReference type="AlphaFoldDB" id="L5K713"/>
<reference evidence="2" key="1">
    <citation type="journal article" date="2013" name="Science">
        <title>Comparative analysis of bat genomes provides insight into the evolution of flight and immunity.</title>
        <authorList>
            <person name="Zhang G."/>
            <person name="Cowled C."/>
            <person name="Shi Z."/>
            <person name="Huang Z."/>
            <person name="Bishop-Lilly K.A."/>
            <person name="Fang X."/>
            <person name="Wynne J.W."/>
            <person name="Xiong Z."/>
            <person name="Baker M.L."/>
            <person name="Zhao W."/>
            <person name="Tachedjian M."/>
            <person name="Zhu Y."/>
            <person name="Zhou P."/>
            <person name="Jiang X."/>
            <person name="Ng J."/>
            <person name="Yang L."/>
            <person name="Wu L."/>
            <person name="Xiao J."/>
            <person name="Feng Y."/>
            <person name="Chen Y."/>
            <person name="Sun X."/>
            <person name="Zhang Y."/>
            <person name="Marsh G.A."/>
            <person name="Crameri G."/>
            <person name="Broder C.C."/>
            <person name="Frey K.G."/>
            <person name="Wang L.F."/>
            <person name="Wang J."/>
        </authorList>
    </citation>
    <scope>NUCLEOTIDE SEQUENCE [LARGE SCALE GENOMIC DNA]</scope>
</reference>
<evidence type="ECO:0000313" key="1">
    <source>
        <dbReference type="EMBL" id="ELK06571.1"/>
    </source>
</evidence>
<protein>
    <submittedName>
        <fullName evidence="1">Uncharacterized protein</fullName>
    </submittedName>
</protein>
<dbReference type="Proteomes" id="UP000010552">
    <property type="component" value="Unassembled WGS sequence"/>
</dbReference>
<dbReference type="InParanoid" id="L5K713"/>
<evidence type="ECO:0000313" key="2">
    <source>
        <dbReference type="Proteomes" id="UP000010552"/>
    </source>
</evidence>
<dbReference type="EMBL" id="KB031030">
    <property type="protein sequence ID" value="ELK06571.1"/>
    <property type="molecule type" value="Genomic_DNA"/>
</dbReference>
<gene>
    <name evidence="1" type="ORF">PAL_GLEAN10022903</name>
</gene>
<organism evidence="1 2">
    <name type="scientific">Pteropus alecto</name>
    <name type="common">Black flying fox</name>
    <dbReference type="NCBI Taxonomy" id="9402"/>
    <lineage>
        <taxon>Eukaryota</taxon>
        <taxon>Metazoa</taxon>
        <taxon>Chordata</taxon>
        <taxon>Craniata</taxon>
        <taxon>Vertebrata</taxon>
        <taxon>Euteleostomi</taxon>
        <taxon>Mammalia</taxon>
        <taxon>Eutheria</taxon>
        <taxon>Laurasiatheria</taxon>
        <taxon>Chiroptera</taxon>
        <taxon>Yinpterochiroptera</taxon>
        <taxon>Pteropodoidea</taxon>
        <taxon>Pteropodidae</taxon>
        <taxon>Pteropodinae</taxon>
        <taxon>Pteropus</taxon>
    </lineage>
</organism>
<name>L5K713_PTEAL</name>
<proteinExistence type="predicted"/>
<accession>L5K713</accession>
<keyword evidence="2" id="KW-1185">Reference proteome</keyword>